<evidence type="ECO:0000313" key="1">
    <source>
        <dbReference type="EMBL" id="BAD88698.1"/>
    </source>
</evidence>
<dbReference type="AlphaFoldDB" id="Q5H7Z6"/>
<dbReference type="EMBL" id="AB183845">
    <property type="protein sequence ID" value="BAD88698.1"/>
    <property type="molecule type" value="Genomic_DNA"/>
</dbReference>
<organism evidence="1">
    <name type="scientific">Streptococcus suis</name>
    <dbReference type="NCBI Taxonomy" id="1307"/>
    <lineage>
        <taxon>Bacteria</taxon>
        <taxon>Bacillati</taxon>
        <taxon>Bacillota</taxon>
        <taxon>Bacilli</taxon>
        <taxon>Lactobacillales</taxon>
        <taxon>Streptococcaceae</taxon>
        <taxon>Streptococcus</taxon>
    </lineage>
</organism>
<gene>
    <name evidence="1" type="primary">sepS25B</name>
</gene>
<dbReference type="RefSeq" id="WP_024395325.1">
    <property type="nucleotide sequence ID" value="NZ_AP023392.1"/>
</dbReference>
<accession>Q5H7Z6</accession>
<reference evidence="1" key="1">
    <citation type="journal article" date="2005" name="J. Bacteriol.">
        <title>Different foreign genes incidentally integrated into the same locus of the Streptococcus suis genome.</title>
        <authorList>
            <person name="Sekizaki T."/>
            <person name="Takamatsu D."/>
            <person name="Osaki M."/>
            <person name="Shimoji Y."/>
        </authorList>
    </citation>
    <scope>NUCLEOTIDE SEQUENCE</scope>
    <source>
        <strain evidence="1">89-3576-3</strain>
    </source>
</reference>
<name>Q5H7Z6_STRSU</name>
<proteinExistence type="predicted"/>
<sequence>MQKEQQIKEATAKFFKLNSSNKSNLKKLIIKIEEIFSLFEKKEYRKIPTLEIDNQQLYIEAMRKVEVVDEDLNLFYWLLTISKIDPDSNITIADTMKQVNQRKRTVEHSDTEGLVVDTRILFDPFRQIIVVYNQRGTVNNTELKKFFCKLIDVRGLIFEIIMNQEAYDRIDKLDQINQLTYRVASVNNFKNYRDENRGEYGDLKLMEKFHGRELLLTMKLNDTSKTSIIEKFRNLFSDDSLEVKSAKVDGINDGIEDNIDLIRNKLKYSGLITYNSELDDESIYKFLEQAFENKYLYLKNIFEIEKFETMS</sequence>
<protein>
    <submittedName>
        <fullName evidence="1">SepS25B protein</fullName>
    </submittedName>
</protein>